<proteinExistence type="predicted"/>
<dbReference type="EMBL" id="NOZP01000042">
    <property type="protein sequence ID" value="OYD16638.1"/>
    <property type="molecule type" value="Genomic_DNA"/>
</dbReference>
<protein>
    <recommendedName>
        <fullName evidence="3">Secretion system C-terminal sorting domain-containing protein</fullName>
    </recommendedName>
</protein>
<evidence type="ECO:0008006" key="3">
    <source>
        <dbReference type="Google" id="ProtNLM"/>
    </source>
</evidence>
<dbReference type="InterPro" id="IPR026444">
    <property type="entry name" value="Secre_tail"/>
</dbReference>
<dbReference type="Pfam" id="PF13585">
    <property type="entry name" value="CHU_C"/>
    <property type="match status" value="1"/>
</dbReference>
<dbReference type="AlphaFoldDB" id="A0A235BWA1"/>
<dbReference type="Proteomes" id="UP000215559">
    <property type="component" value="Unassembled WGS sequence"/>
</dbReference>
<name>A0A235BWA1_UNCW3</name>
<evidence type="ECO:0000313" key="2">
    <source>
        <dbReference type="Proteomes" id="UP000215559"/>
    </source>
</evidence>
<gene>
    <name evidence="1" type="ORF">CH330_02215</name>
</gene>
<dbReference type="Gene3D" id="2.60.40.4070">
    <property type="match status" value="1"/>
</dbReference>
<evidence type="ECO:0000313" key="1">
    <source>
        <dbReference type="EMBL" id="OYD16638.1"/>
    </source>
</evidence>
<dbReference type="NCBIfam" id="TIGR04183">
    <property type="entry name" value="Por_Secre_tail"/>
    <property type="match status" value="1"/>
</dbReference>
<accession>A0A235BWA1</accession>
<organism evidence="1 2">
    <name type="scientific">candidate division WOR-3 bacterium JGI_Cruoil_03_51_56</name>
    <dbReference type="NCBI Taxonomy" id="1973747"/>
    <lineage>
        <taxon>Bacteria</taxon>
        <taxon>Bacteria division WOR-3</taxon>
    </lineage>
</organism>
<comment type="caution">
    <text evidence="1">The sequence shown here is derived from an EMBL/GenBank/DDBJ whole genome shotgun (WGS) entry which is preliminary data.</text>
</comment>
<reference evidence="1 2" key="1">
    <citation type="submission" date="2017-07" db="EMBL/GenBank/DDBJ databases">
        <title>Recovery of genomes from metagenomes via a dereplication, aggregation, and scoring strategy.</title>
        <authorList>
            <person name="Sieber C.M."/>
            <person name="Probst A.J."/>
            <person name="Sharrar A."/>
            <person name="Thomas B.C."/>
            <person name="Hess M."/>
            <person name="Tringe S.G."/>
            <person name="Banfield J.F."/>
        </authorList>
    </citation>
    <scope>NUCLEOTIDE SEQUENCE [LARGE SCALE GENOMIC DNA]</scope>
    <source>
        <strain evidence="1">JGI_Cruoil_03_51_56</strain>
    </source>
</reference>
<sequence>MASYFIKDSTGLDTKIYIKMLIWVHAANVVGHQVGQLTDLYVGVEQSCSEPVQTRVTAQPNPFCNKTRITVFQGNLRSEPIINIYDKSGRCVRTLQNKSPVIWNGLDQNGHNLPAGVYFIILDAKTRHSCIPVTIVH</sequence>